<keyword evidence="3" id="KW-0964">Secreted</keyword>
<dbReference type="EnsemblMetazoa" id="XM_050651031.1">
    <property type="protein sequence ID" value="XP_050506988.1"/>
    <property type="gene ID" value="LOC126884795"/>
</dbReference>
<proteinExistence type="inferred from homology"/>
<dbReference type="InterPro" id="IPR006170">
    <property type="entry name" value="PBP/GOBP"/>
</dbReference>
<reference evidence="6" key="1">
    <citation type="submission" date="2025-05" db="UniProtKB">
        <authorList>
            <consortium name="EnsemblMetazoa"/>
        </authorList>
    </citation>
    <scope>IDENTIFICATION</scope>
</reference>
<evidence type="ECO:0000256" key="1">
    <source>
        <dbReference type="ARBA" id="ARBA00004613"/>
    </source>
</evidence>
<dbReference type="GeneID" id="126884795"/>
<evidence type="ECO:0000256" key="4">
    <source>
        <dbReference type="SAM" id="MobiDB-lite"/>
    </source>
</evidence>
<comment type="similarity">
    <text evidence="2">Belongs to the PBP/GOBP family.</text>
</comment>
<evidence type="ECO:0000313" key="7">
    <source>
        <dbReference type="Proteomes" id="UP001652700"/>
    </source>
</evidence>
<dbReference type="Pfam" id="PF01395">
    <property type="entry name" value="PBP_GOBP"/>
    <property type="match status" value="1"/>
</dbReference>
<feature type="signal peptide" evidence="5">
    <location>
        <begin position="1"/>
        <end position="18"/>
    </location>
</feature>
<name>A0ABM5K9X7_DIAVI</name>
<keyword evidence="7" id="KW-1185">Reference proteome</keyword>
<evidence type="ECO:0000256" key="3">
    <source>
        <dbReference type="ARBA" id="ARBA00022525"/>
    </source>
</evidence>
<dbReference type="PANTHER" id="PTHR21066">
    <property type="entry name" value="ODORANT-BINDING PROTEIN 59A-RELATED"/>
    <property type="match status" value="1"/>
</dbReference>
<dbReference type="InterPro" id="IPR036728">
    <property type="entry name" value="PBP_GOBP_sf"/>
</dbReference>
<keyword evidence="5" id="KW-0732">Signal</keyword>
<dbReference type="Proteomes" id="UP001652700">
    <property type="component" value="Unplaced"/>
</dbReference>
<dbReference type="CDD" id="cd23992">
    <property type="entry name" value="PBP_GOBP"/>
    <property type="match status" value="1"/>
</dbReference>
<dbReference type="Gene3D" id="1.10.238.20">
    <property type="entry name" value="Pheromone/general odorant binding protein domain"/>
    <property type="match status" value="1"/>
</dbReference>
<dbReference type="SUPFAM" id="SSF47565">
    <property type="entry name" value="Insect pheromone/odorant-binding proteins"/>
    <property type="match status" value="1"/>
</dbReference>
<feature type="compositionally biased region" description="Low complexity" evidence="4">
    <location>
        <begin position="67"/>
        <end position="79"/>
    </location>
</feature>
<feature type="chain" id="PRO_5046686905" evidence="5">
    <location>
        <begin position="19"/>
        <end position="203"/>
    </location>
</feature>
<accession>A0ABM5K9X7</accession>
<feature type="region of interest" description="Disordered" evidence="4">
    <location>
        <begin position="54"/>
        <end position="111"/>
    </location>
</feature>
<dbReference type="RefSeq" id="XP_050506988.1">
    <property type="nucleotide sequence ID" value="XM_050651031.1"/>
</dbReference>
<protein>
    <submittedName>
        <fullName evidence="6">Uncharacterized protein</fullName>
    </submittedName>
</protein>
<evidence type="ECO:0000256" key="5">
    <source>
        <dbReference type="SAM" id="SignalP"/>
    </source>
</evidence>
<comment type="subcellular location">
    <subcellularLocation>
        <location evidence="1">Secreted</location>
    </subcellularLocation>
</comment>
<evidence type="ECO:0000256" key="2">
    <source>
        <dbReference type="ARBA" id="ARBA00008098"/>
    </source>
</evidence>
<organism evidence="6 7">
    <name type="scientific">Diabrotica virgifera virgifera</name>
    <name type="common">western corn rootworm</name>
    <dbReference type="NCBI Taxonomy" id="50390"/>
    <lineage>
        <taxon>Eukaryota</taxon>
        <taxon>Metazoa</taxon>
        <taxon>Ecdysozoa</taxon>
        <taxon>Arthropoda</taxon>
        <taxon>Hexapoda</taxon>
        <taxon>Insecta</taxon>
        <taxon>Pterygota</taxon>
        <taxon>Neoptera</taxon>
        <taxon>Endopterygota</taxon>
        <taxon>Coleoptera</taxon>
        <taxon>Polyphaga</taxon>
        <taxon>Cucujiformia</taxon>
        <taxon>Chrysomeloidea</taxon>
        <taxon>Chrysomelidae</taxon>
        <taxon>Galerucinae</taxon>
        <taxon>Diabroticina</taxon>
        <taxon>Diabroticites</taxon>
        <taxon>Diabrotica</taxon>
    </lineage>
</organism>
<sequence length="203" mass="22396">MEYFVVFLVLCVAGSLEALKCEFGNNNGENVRQALSQCLNSNETEHFWKMAMMDESDEGSSEEGEHSMTNSMNGSNSSTVAKTKRAVDDKMTKPGTDTDSNTTEEPDNGDSNEACLIQCVFTNMDLMDTNGMPDHSKLLEGLLKTATSRELRNFFQDTVDECYQELNEGNKMDSCSFSTKLVKCLVEKGKANCADWPAGGLPF</sequence>
<dbReference type="InterPro" id="IPR052295">
    <property type="entry name" value="Odorant-binding_protein"/>
</dbReference>
<dbReference type="PANTHER" id="PTHR21066:SF9">
    <property type="entry name" value="ODORANT-BINDING PROTEIN 59A"/>
    <property type="match status" value="1"/>
</dbReference>
<evidence type="ECO:0000313" key="6">
    <source>
        <dbReference type="EnsemblMetazoa" id="XP_050506988.1"/>
    </source>
</evidence>